<protein>
    <submittedName>
        <fullName evidence="1">Uncharacterized protein</fullName>
    </submittedName>
</protein>
<reference evidence="2" key="1">
    <citation type="journal article" date="2017" name="Nat. Ecol. Evol.">
        <title>Genome expansion and lineage-specific genetic innovations in the forest pathogenic fungi Armillaria.</title>
        <authorList>
            <person name="Sipos G."/>
            <person name="Prasanna A.N."/>
            <person name="Walter M.C."/>
            <person name="O'Connor E."/>
            <person name="Balint B."/>
            <person name="Krizsan K."/>
            <person name="Kiss B."/>
            <person name="Hess J."/>
            <person name="Varga T."/>
            <person name="Slot J."/>
            <person name="Riley R."/>
            <person name="Boka B."/>
            <person name="Rigling D."/>
            <person name="Barry K."/>
            <person name="Lee J."/>
            <person name="Mihaltcheva S."/>
            <person name="LaButti K."/>
            <person name="Lipzen A."/>
            <person name="Waldron R."/>
            <person name="Moloney N.M."/>
            <person name="Sperisen C."/>
            <person name="Kredics L."/>
            <person name="Vagvoelgyi C."/>
            <person name="Patrignani A."/>
            <person name="Fitzpatrick D."/>
            <person name="Nagy I."/>
            <person name="Doyle S."/>
            <person name="Anderson J.B."/>
            <person name="Grigoriev I.V."/>
            <person name="Gueldener U."/>
            <person name="Muensterkoetter M."/>
            <person name="Nagy L.G."/>
        </authorList>
    </citation>
    <scope>NUCLEOTIDE SEQUENCE [LARGE SCALE GENOMIC DNA]</scope>
    <source>
        <strain evidence="2">C18/9</strain>
    </source>
</reference>
<organism evidence="1 2">
    <name type="scientific">Armillaria ostoyae</name>
    <name type="common">Armillaria root rot fungus</name>
    <dbReference type="NCBI Taxonomy" id="47428"/>
    <lineage>
        <taxon>Eukaryota</taxon>
        <taxon>Fungi</taxon>
        <taxon>Dikarya</taxon>
        <taxon>Basidiomycota</taxon>
        <taxon>Agaricomycotina</taxon>
        <taxon>Agaricomycetes</taxon>
        <taxon>Agaricomycetidae</taxon>
        <taxon>Agaricales</taxon>
        <taxon>Marasmiineae</taxon>
        <taxon>Physalacriaceae</taxon>
        <taxon>Armillaria</taxon>
    </lineage>
</organism>
<keyword evidence="2" id="KW-1185">Reference proteome</keyword>
<name>A0A284RDC0_ARMOS</name>
<dbReference type="AlphaFoldDB" id="A0A284RDC0"/>
<gene>
    <name evidence="1" type="ORF">ARMOST_10109</name>
</gene>
<dbReference type="Proteomes" id="UP000219338">
    <property type="component" value="Unassembled WGS sequence"/>
</dbReference>
<sequence>MSAGMLEFLIFDLEIFTSVTHKYLWSVVI</sequence>
<evidence type="ECO:0000313" key="2">
    <source>
        <dbReference type="Proteomes" id="UP000219338"/>
    </source>
</evidence>
<proteinExistence type="predicted"/>
<evidence type="ECO:0000313" key="1">
    <source>
        <dbReference type="EMBL" id="SJL06767.1"/>
    </source>
</evidence>
<dbReference type="EMBL" id="FUEG01000007">
    <property type="protein sequence ID" value="SJL06767.1"/>
    <property type="molecule type" value="Genomic_DNA"/>
</dbReference>
<accession>A0A284RDC0</accession>